<name>Q6ZFH5_ORYSJ</name>
<dbReference type="EMBL" id="AP004190">
    <property type="protein sequence ID" value="BAD09280.1"/>
    <property type="molecule type" value="Genomic_DNA"/>
</dbReference>
<reference evidence="3" key="1">
    <citation type="journal article" date="2005" name="Nature">
        <title>The map-based sequence of the rice genome.</title>
        <authorList>
            <consortium name="International rice genome sequencing project (IRGSP)"/>
            <person name="Matsumoto T."/>
            <person name="Wu J."/>
            <person name="Kanamori H."/>
            <person name="Katayose Y."/>
            <person name="Fujisawa M."/>
            <person name="Namiki N."/>
            <person name="Mizuno H."/>
            <person name="Yamamoto K."/>
            <person name="Antonio B.A."/>
            <person name="Baba T."/>
            <person name="Sakata K."/>
            <person name="Nagamura Y."/>
            <person name="Aoki H."/>
            <person name="Arikawa K."/>
            <person name="Arita K."/>
            <person name="Bito T."/>
            <person name="Chiden Y."/>
            <person name="Fujitsuka N."/>
            <person name="Fukunaka R."/>
            <person name="Hamada M."/>
            <person name="Harada C."/>
            <person name="Hayashi A."/>
            <person name="Hijishita S."/>
            <person name="Honda M."/>
            <person name="Hosokawa S."/>
            <person name="Ichikawa Y."/>
            <person name="Idonuma A."/>
            <person name="Iijima M."/>
            <person name="Ikeda M."/>
            <person name="Ikeno M."/>
            <person name="Ito K."/>
            <person name="Ito S."/>
            <person name="Ito T."/>
            <person name="Ito Y."/>
            <person name="Ito Y."/>
            <person name="Iwabuchi A."/>
            <person name="Kamiya K."/>
            <person name="Karasawa W."/>
            <person name="Kurita K."/>
            <person name="Katagiri S."/>
            <person name="Kikuta A."/>
            <person name="Kobayashi H."/>
            <person name="Kobayashi N."/>
            <person name="Machita K."/>
            <person name="Maehara T."/>
            <person name="Masukawa M."/>
            <person name="Mizubayashi T."/>
            <person name="Mukai Y."/>
            <person name="Nagasaki H."/>
            <person name="Nagata Y."/>
            <person name="Naito S."/>
            <person name="Nakashima M."/>
            <person name="Nakama Y."/>
            <person name="Nakamichi Y."/>
            <person name="Nakamura M."/>
            <person name="Meguro A."/>
            <person name="Negishi M."/>
            <person name="Ohta I."/>
            <person name="Ohta T."/>
            <person name="Okamoto M."/>
            <person name="Ono N."/>
            <person name="Saji S."/>
            <person name="Sakaguchi M."/>
            <person name="Sakai K."/>
            <person name="Shibata M."/>
            <person name="Shimokawa T."/>
            <person name="Song J."/>
            <person name="Takazaki Y."/>
            <person name="Terasawa K."/>
            <person name="Tsugane M."/>
            <person name="Tsuji K."/>
            <person name="Ueda S."/>
            <person name="Waki K."/>
            <person name="Yamagata H."/>
            <person name="Yamamoto M."/>
            <person name="Yamamoto S."/>
            <person name="Yamane H."/>
            <person name="Yoshiki S."/>
            <person name="Yoshihara R."/>
            <person name="Yukawa K."/>
            <person name="Zhong H."/>
            <person name="Yano M."/>
            <person name="Yuan Q."/>
            <person name="Ouyang S."/>
            <person name="Liu J."/>
            <person name="Jones K.M."/>
            <person name="Gansberger K."/>
            <person name="Moffat K."/>
            <person name="Hill J."/>
            <person name="Bera J."/>
            <person name="Fadrosh D."/>
            <person name="Jin S."/>
            <person name="Johri S."/>
            <person name="Kim M."/>
            <person name="Overton L."/>
            <person name="Reardon M."/>
            <person name="Tsitrin T."/>
            <person name="Vuong H."/>
            <person name="Weaver B."/>
            <person name="Ciecko A."/>
            <person name="Tallon L."/>
            <person name="Jackson J."/>
            <person name="Pai G."/>
            <person name="Aken S.V."/>
            <person name="Utterback T."/>
            <person name="Reidmuller S."/>
            <person name="Feldblyum T."/>
            <person name="Hsiao J."/>
            <person name="Zismann V."/>
            <person name="Iobst S."/>
            <person name="de Vazeille A.R."/>
            <person name="Buell C.R."/>
            <person name="Ying K."/>
            <person name="Li Y."/>
            <person name="Lu T."/>
            <person name="Huang Y."/>
            <person name="Zhao Q."/>
            <person name="Feng Q."/>
            <person name="Zhang L."/>
            <person name="Zhu J."/>
            <person name="Weng Q."/>
            <person name="Mu J."/>
            <person name="Lu Y."/>
            <person name="Fan D."/>
            <person name="Liu Y."/>
            <person name="Guan J."/>
            <person name="Zhang Y."/>
            <person name="Yu S."/>
            <person name="Liu X."/>
            <person name="Zhang Y."/>
            <person name="Hong G."/>
            <person name="Han B."/>
            <person name="Choisne N."/>
            <person name="Demange N."/>
            <person name="Orjeda G."/>
            <person name="Samain S."/>
            <person name="Cattolico L."/>
            <person name="Pelletier E."/>
            <person name="Couloux A."/>
            <person name="Segurens B."/>
            <person name="Wincker P."/>
            <person name="D'Hont A."/>
            <person name="Scarpelli C."/>
            <person name="Weissenbach J."/>
            <person name="Salanoubat M."/>
            <person name="Quetier F."/>
            <person name="Yu Y."/>
            <person name="Kim H.R."/>
            <person name="Rambo T."/>
            <person name="Currie J."/>
            <person name="Collura K."/>
            <person name="Luo M."/>
            <person name="Yang T."/>
            <person name="Ammiraju J.S.S."/>
            <person name="Engler F."/>
            <person name="Soderlund C."/>
            <person name="Wing R.A."/>
            <person name="Palmer L.E."/>
            <person name="de la Bastide M."/>
            <person name="Spiegel L."/>
            <person name="Nascimento L."/>
            <person name="Zutavern T."/>
            <person name="O'Shaughnessy A."/>
            <person name="Dike S."/>
            <person name="Dedhia N."/>
            <person name="Preston R."/>
            <person name="Balija V."/>
            <person name="McCombie W.R."/>
            <person name="Chow T."/>
            <person name="Chen H."/>
            <person name="Chung M."/>
            <person name="Chen C."/>
            <person name="Shaw J."/>
            <person name="Wu H."/>
            <person name="Hsiao K."/>
            <person name="Chao Y."/>
            <person name="Chu M."/>
            <person name="Cheng C."/>
            <person name="Hour A."/>
            <person name="Lee P."/>
            <person name="Lin S."/>
            <person name="Lin Y."/>
            <person name="Liou J."/>
            <person name="Liu S."/>
            <person name="Hsing Y."/>
            <person name="Raghuvanshi S."/>
            <person name="Mohanty A."/>
            <person name="Bharti A.K."/>
            <person name="Gaur A."/>
            <person name="Gupta V."/>
            <person name="Kumar D."/>
            <person name="Ravi V."/>
            <person name="Vij S."/>
            <person name="Kapur A."/>
            <person name="Khurana P."/>
            <person name="Khurana P."/>
            <person name="Khurana J.P."/>
            <person name="Tyagi A.K."/>
            <person name="Gaikwad K."/>
            <person name="Singh A."/>
            <person name="Dalal V."/>
            <person name="Srivastava S."/>
            <person name="Dixit A."/>
            <person name="Pal A.K."/>
            <person name="Ghazi I.A."/>
            <person name="Yadav M."/>
            <person name="Pandit A."/>
            <person name="Bhargava A."/>
            <person name="Sureshbabu K."/>
            <person name="Batra K."/>
            <person name="Sharma T.R."/>
            <person name="Mohapatra T."/>
            <person name="Singh N.K."/>
            <person name="Messing J."/>
            <person name="Nelson A.B."/>
            <person name="Fuks G."/>
            <person name="Kavchok S."/>
            <person name="Keizer G."/>
            <person name="Linton E."/>
            <person name="Llaca V."/>
            <person name="Song R."/>
            <person name="Tanyolac B."/>
            <person name="Young S."/>
            <person name="Ho-Il K."/>
            <person name="Hahn J.H."/>
            <person name="Sangsakoo G."/>
            <person name="Vanavichit A."/>
            <person name="de Mattos Luiz.A.T."/>
            <person name="Zimmer P.D."/>
            <person name="Malone G."/>
            <person name="Dellagostin O."/>
            <person name="de Oliveira A.C."/>
            <person name="Bevan M."/>
            <person name="Bancroft I."/>
            <person name="Minx P."/>
            <person name="Cordum H."/>
            <person name="Wilson R."/>
            <person name="Cheng Z."/>
            <person name="Jin W."/>
            <person name="Jiang J."/>
            <person name="Leong S.A."/>
            <person name="Iwama H."/>
            <person name="Gojobori T."/>
            <person name="Itoh T."/>
            <person name="Niimura Y."/>
            <person name="Fujii Y."/>
            <person name="Habara T."/>
            <person name="Sakai H."/>
            <person name="Sato Y."/>
            <person name="Wilson G."/>
            <person name="Kumar K."/>
            <person name="McCouch S."/>
            <person name="Juretic N."/>
            <person name="Hoen D."/>
            <person name="Wright S."/>
            <person name="Bruskiewich R."/>
            <person name="Bureau T."/>
            <person name="Miyao A."/>
            <person name="Hirochika H."/>
            <person name="Nishikawa T."/>
            <person name="Kadowaki K."/>
            <person name="Sugiura M."/>
            <person name="Burr B."/>
            <person name="Sasaki T."/>
        </authorList>
    </citation>
    <scope>NUCLEOTIDE SEQUENCE [LARGE SCALE GENOMIC DNA]</scope>
    <source>
        <strain evidence="3">cv. Nipponbare</strain>
    </source>
</reference>
<accession>Q6ZFH5</accession>
<evidence type="ECO:0000256" key="1">
    <source>
        <dbReference type="SAM" id="MobiDB-lite"/>
    </source>
</evidence>
<dbReference type="Proteomes" id="UP000000763">
    <property type="component" value="Chromosome 8"/>
</dbReference>
<sequence length="99" mass="10432">MRIDVCDRSEARARARHAMRGCACAYDVVGSTAYVAFPGSAAAPRPDRAPRRPRRVPVEGAADAPRPEADYAAAVACSPQAGAGQGRRAARTVQVQVQL</sequence>
<protein>
    <submittedName>
        <fullName evidence="2">Uncharacterized protein</fullName>
    </submittedName>
</protein>
<dbReference type="AlphaFoldDB" id="Q6ZFH5"/>
<organism evidence="2 3">
    <name type="scientific">Oryza sativa subsp. japonica</name>
    <name type="common">Rice</name>
    <dbReference type="NCBI Taxonomy" id="39947"/>
    <lineage>
        <taxon>Eukaryota</taxon>
        <taxon>Viridiplantae</taxon>
        <taxon>Streptophyta</taxon>
        <taxon>Embryophyta</taxon>
        <taxon>Tracheophyta</taxon>
        <taxon>Spermatophyta</taxon>
        <taxon>Magnoliopsida</taxon>
        <taxon>Liliopsida</taxon>
        <taxon>Poales</taxon>
        <taxon>Poaceae</taxon>
        <taxon>BOP clade</taxon>
        <taxon>Oryzoideae</taxon>
        <taxon>Oryzeae</taxon>
        <taxon>Oryzinae</taxon>
        <taxon>Oryza</taxon>
        <taxon>Oryza sativa</taxon>
    </lineage>
</organism>
<evidence type="ECO:0000313" key="3">
    <source>
        <dbReference type="Proteomes" id="UP000000763"/>
    </source>
</evidence>
<evidence type="ECO:0000313" key="2">
    <source>
        <dbReference type="EMBL" id="BAD09280.1"/>
    </source>
</evidence>
<proteinExistence type="predicted"/>
<reference evidence="3" key="2">
    <citation type="journal article" date="2008" name="Nucleic Acids Res.">
        <title>The rice annotation project database (RAP-DB): 2008 update.</title>
        <authorList>
            <consortium name="The rice annotation project (RAP)"/>
        </authorList>
    </citation>
    <scope>GENOME REANNOTATION</scope>
    <source>
        <strain evidence="3">cv. Nipponbare</strain>
    </source>
</reference>
<gene>
    <name evidence="2" type="primary">OJ1506_F01.32</name>
</gene>
<feature type="region of interest" description="Disordered" evidence="1">
    <location>
        <begin position="39"/>
        <end position="67"/>
    </location>
</feature>
<feature type="region of interest" description="Disordered" evidence="1">
    <location>
        <begin position="80"/>
        <end position="99"/>
    </location>
</feature>